<dbReference type="InterPro" id="IPR001715">
    <property type="entry name" value="CH_dom"/>
</dbReference>
<feature type="domain" description="Calponin-homology (CH)" evidence="7">
    <location>
        <begin position="345"/>
        <end position="452"/>
    </location>
</feature>
<dbReference type="GO" id="GO:0022008">
    <property type="term" value="P:neurogenesis"/>
    <property type="evidence" value="ECO:0007669"/>
    <property type="project" value="InterPro"/>
</dbReference>
<dbReference type="EMBL" id="JAROKS010000012">
    <property type="protein sequence ID" value="KAK1798618.1"/>
    <property type="molecule type" value="Genomic_DNA"/>
</dbReference>
<feature type="compositionally biased region" description="Low complexity" evidence="6">
    <location>
        <begin position="2688"/>
        <end position="2702"/>
    </location>
</feature>
<dbReference type="InterPro" id="IPR039041">
    <property type="entry name" value="Nav/unc-53"/>
</dbReference>
<feature type="compositionally biased region" description="Polar residues" evidence="6">
    <location>
        <begin position="2031"/>
        <end position="2052"/>
    </location>
</feature>
<dbReference type="InterPro" id="IPR049945">
    <property type="entry name" value="AAA_22"/>
</dbReference>
<feature type="compositionally biased region" description="Low complexity" evidence="6">
    <location>
        <begin position="1614"/>
        <end position="1641"/>
    </location>
</feature>
<evidence type="ECO:0000256" key="2">
    <source>
        <dbReference type="ARBA" id="ARBA00006255"/>
    </source>
</evidence>
<feature type="region of interest" description="Disordered" evidence="6">
    <location>
        <begin position="1152"/>
        <end position="1346"/>
    </location>
</feature>
<evidence type="ECO:0000256" key="6">
    <source>
        <dbReference type="SAM" id="MobiDB-lite"/>
    </source>
</evidence>
<dbReference type="CDD" id="cd21285">
    <property type="entry name" value="CH_NAV2"/>
    <property type="match status" value="1"/>
</dbReference>
<comment type="subcellular location">
    <subcellularLocation>
        <location evidence="1">Nucleus</location>
    </subcellularLocation>
</comment>
<protein>
    <recommendedName>
        <fullName evidence="7">Calponin-homology (CH) domain-containing protein</fullName>
    </recommendedName>
</protein>
<feature type="coiled-coil region" evidence="5">
    <location>
        <begin position="1845"/>
        <end position="1872"/>
    </location>
</feature>
<dbReference type="InterPro" id="IPR003593">
    <property type="entry name" value="AAA+_ATPase"/>
</dbReference>
<feature type="compositionally biased region" description="Polar residues" evidence="6">
    <location>
        <begin position="472"/>
        <end position="481"/>
    </location>
</feature>
<dbReference type="PANTHER" id="PTHR12784">
    <property type="entry name" value="STEERIN"/>
    <property type="match status" value="1"/>
</dbReference>
<feature type="compositionally biased region" description="Low complexity" evidence="6">
    <location>
        <begin position="1742"/>
        <end position="1754"/>
    </location>
</feature>
<evidence type="ECO:0000313" key="8">
    <source>
        <dbReference type="EMBL" id="KAK1798618.1"/>
    </source>
</evidence>
<feature type="region of interest" description="Disordered" evidence="6">
    <location>
        <begin position="933"/>
        <end position="964"/>
    </location>
</feature>
<feature type="compositionally biased region" description="Polar residues" evidence="6">
    <location>
        <begin position="1337"/>
        <end position="1346"/>
    </location>
</feature>
<accession>A0AAD9DZD3</accession>
<feature type="compositionally biased region" description="Low complexity" evidence="6">
    <location>
        <begin position="1966"/>
        <end position="1985"/>
    </location>
</feature>
<name>A0AAD9DZD3_9TELE</name>
<feature type="region of interest" description="Disordered" evidence="6">
    <location>
        <begin position="2654"/>
        <end position="2717"/>
    </location>
</feature>
<feature type="compositionally biased region" description="Polar residues" evidence="6">
    <location>
        <begin position="529"/>
        <end position="542"/>
    </location>
</feature>
<feature type="region of interest" description="Disordered" evidence="6">
    <location>
        <begin position="588"/>
        <end position="903"/>
    </location>
</feature>
<comment type="caution">
    <text evidence="8">The sequence shown here is derived from an EMBL/GenBank/DDBJ whole genome shotgun (WGS) entry which is preliminary data.</text>
</comment>
<feature type="region of interest" description="Disordered" evidence="6">
    <location>
        <begin position="454"/>
        <end position="567"/>
    </location>
</feature>
<feature type="compositionally biased region" description="Low complexity" evidence="6">
    <location>
        <begin position="704"/>
        <end position="714"/>
    </location>
</feature>
<proteinExistence type="inferred from homology"/>
<dbReference type="InterPro" id="IPR057568">
    <property type="entry name" value="CortBP2_NAV1-like_AAA_lid"/>
</dbReference>
<dbReference type="Proteomes" id="UP001239994">
    <property type="component" value="Unassembled WGS sequence"/>
</dbReference>
<dbReference type="SUPFAM" id="SSF52540">
    <property type="entry name" value="P-loop containing nucleoside triphosphate hydrolases"/>
    <property type="match status" value="1"/>
</dbReference>
<dbReference type="InterPro" id="IPR057126">
    <property type="entry name" value="NAV1-like_ubiquitin-like"/>
</dbReference>
<comment type="similarity">
    <text evidence="2">Belongs to the Nav/unc-53 family.</text>
</comment>
<feature type="compositionally biased region" description="Low complexity" evidence="6">
    <location>
        <begin position="1435"/>
        <end position="1463"/>
    </location>
</feature>
<feature type="coiled-coil region" evidence="5">
    <location>
        <begin position="1901"/>
        <end position="1928"/>
    </location>
</feature>
<feature type="region of interest" description="Disordered" evidence="6">
    <location>
        <begin position="1943"/>
        <end position="1996"/>
    </location>
</feature>
<feature type="compositionally biased region" description="Polar residues" evidence="6">
    <location>
        <begin position="941"/>
        <end position="959"/>
    </location>
</feature>
<dbReference type="Pfam" id="PF23092">
    <property type="entry name" value="Ubiquitin_6"/>
    <property type="match status" value="1"/>
</dbReference>
<evidence type="ECO:0000256" key="3">
    <source>
        <dbReference type="ARBA" id="ARBA00023054"/>
    </source>
</evidence>
<feature type="compositionally biased region" description="Polar residues" evidence="6">
    <location>
        <begin position="1673"/>
        <end position="1693"/>
    </location>
</feature>
<feature type="compositionally biased region" description="Basic and acidic residues" evidence="6">
    <location>
        <begin position="740"/>
        <end position="776"/>
    </location>
</feature>
<sequence>MMVDRLKLDGTIPSVRERLKMSVNTGASWSAQARDSPADTVWSRRLPGIYPFKHSPHVTLHDDERALFYDLPRATVSSPNVLFRDITLQRNMNGAGEERCSSILNVTLLFLRVYATPSACMPANVPVHAAHPACRRKKSGGIRLVPPRLCLTKEQARAERTRENEREGRTRRNRRVQFIPAVEGQAAGFVHLDPTFRATRPSEQNAVCCLLPRRGVEVAASRFQGGINAPPEAPDQQRKMPAILVVSKMKSALPKPMHSAVPIPHVPTRAVCPQPCARTPSRPATCTPPHVNSLKRPQASNLKRPQASTARLPPSSPELPLQERRDEGELGDSAPAKLSQPADSLLDSQIYTDWANHYLAKSGHKRLIKDLQEDVADGVLLAEIIQVVANEKIEDINGCPKSRSQMIENIDTCLAFLAAKGVNIQGLSAEEIRNGNLKAILGLFFSLSRYKQQQQTQRQSSQQLHTPHTHSHTALSQQSSAPAHLSLPSHGTPSPSATHTHRAQAEMQSRLPGPTSRVSAAGSEGSPRGSISSAGNRRSQAFSDKAKPAAAQAKESSDSISSQLPGMTEHAPSFAAAVSTSTVITSSVASSSQCSAIPQPSSSGKPWRSKSLSTKHTSTSTILSVKQEAPAKQPAPADPPPKTLPQRSMLEKLKLFNSKGGSKSSAQAEGAVGKEPGVVLERVEAGSNTEPLEEAEGNARPVPSSGAVSLSSSSPKMALKGIAQRTFSRALTAKKGSTKNVEKEKEKERERSKEKERGKEGSKRLPASEKAEIREELAEEMTGGSEVGVAEAEPKRTSKIASLIPKGGKVGAKKDSSAPVHTGIPKPGSKNTGTGAGKSSGAPISGKDNERPRSMRLGGGAGLHRDSRHSSSSSSLASTEGKAHQHHTAAPVGNGGTTQSTASNTVSVQLPQPQQQYSHPNTATVAPFMYRSQTEGDDGVTSETVSGGSFNKTNQTSIEDLSGEDPETRRLRTVKNIADLRQNLEETMSSLRGTQITHSTLETTFDGGVTTEANSRSLLSLSSRPAPLSWTTRVGQSSPRLQAGDAPSLGNSYQSRGGGSAVGPGRYLYAAPLRRQLAGRGSALCGLELGERGEELELDVSGYVSDGDVLAKNARADDLSSGYMTDGGLSLYTRRLNRLPDGMAVVRETLQRNASSGQGDADSWDDSSSVSSGISDMIDTDDINTSSSISSYTNTPATSRKALSGQPQTDAEKHSAVERTSNWSGDDVKRSDGGSDSGVRMEASSKWRKNPSDISDESDKGGSTRKATAISHTGSWRKGMTAQVGVTAPRTKGATVSTGTGTLKTHGTAKTDDAKVSEKGCFSTNPSGVHHSPSDAGRSNSDSTPTRMPTCTFGFKKPNSGSGSVTIAATSSVSMVTASGATITSGSATLGKIPKSSALMVGGGRGGLKGAPEGSPVPQEDSYLVASARSTLQYRSLPRPSRSGAAARNSNRSSTSSIESGLSTRATTLTVTANKMPTQKTNGSNGSPANQTDKEKGGASEMDNLRGCVFGSGGGAATIPQTARQGSKYTEVSSPTLRRLFGGKAPKQPPVTTAESLKNSVVISNPHATLGHHTLPAGSLDSPSAGGPGSGGSSPLYGGRGAGPVGSEQASSPGSVYSTGTGTWGTTASSSSAPGYPSVSSMHTSSESIDMSLGSGHHRDDNHPPLTRAASAKTESPLSSPSASPKFNRNTLPRKQDSDSYSDRNTLPKKGFRYCPSPQVRQEEARDWLRSHSAGGLQDSASNSPFSTGSSLTSPSGTRFNFAQLASPTTAAQINLASLRNNSVSNQDSMVDSSGDTRLRNSCMSLDEKTRTMSRSASFRDGFEEAHGSSLSLVSSTSSIYSTTEEKSQSEIRKLRRELDASQEKVSALTTQLSANAHLVAAFEQSLANMTIRLKSLTMTAEQKDSELTDLRKTIELLKRQNAVAQAAINGVINTPELVCKSERTGSNSSAASGQTDLRMRRQHSSDSVSSVTSATSHSSMGSTMDNSDNCSKKKKKNWVRLRSSFKQAFTKKKSPKSVSSHSDIEEMTDSLPSSPKLSHNGSSTSSALLRNSHSNSLLPECLDGEAEMVMQLRTELREKEMKLTDIRLEALSSAHQLDQLREAMNRMQVEIEKLKAENDRLKLETQAGGGRVLPQSSSVAASVPSTATLSPGLSQHSLDLTESTGFNILLDDSGGDSSFRKEGRHVKIVVRLQEDAPWREDCRPRDFLIGCIGVSGKTKWDVLDGVVRRLFKEYIRHVDPVSQLGLGSDSVEGYRIGDVLRPSGADTPELLPCGYLVGENNTIHISLKGVHTQSTDALVFDTLIPQPVLQRYVSLLREHRRLILSGPSGTGKTYLAQRLAEHLVLLEGRTASHTAVVTFSVDHKSSKAGSLVSLLPFSNRHAPAQFSHSADQPVEQLELRQYLAAVGEQWSAPGQDTEAPLVLILDNLHHVGSLGEIFNGLLNYKYQRCPYIIGTMSQATSSSPNLQLHHNFRCLALTLHTSTFSAADTVAALARTFIGVTREWVLCANHTEPVKGFLGRFLRRKLMETEISSRSRSPQLVKIMEWIPRVWQHLNRFLEAHSSSDVTIGPRLFLSCPMDVDGSRVWFTDLWNYSIIPYLLEAVREGLQLYGRRAPWDDPARWVLETFPWGSSPQHPDWPPLLQLRPEDVGFDGYSASREGASKQSTQSDSDADPLMNMLMRLKEAASCSSPQSYDSDSNSNGHQDDILDSSLESTL</sequence>
<feature type="coiled-coil region" evidence="5">
    <location>
        <begin position="2070"/>
        <end position="2127"/>
    </location>
</feature>
<feature type="region of interest" description="Disordered" evidence="6">
    <location>
        <begin position="1029"/>
        <end position="1061"/>
    </location>
</feature>
<feature type="compositionally biased region" description="Polar residues" evidence="6">
    <location>
        <begin position="1464"/>
        <end position="1491"/>
    </location>
</feature>
<evidence type="ECO:0000256" key="5">
    <source>
        <dbReference type="SAM" id="Coils"/>
    </source>
</evidence>
<feature type="compositionally biased region" description="Polar residues" evidence="6">
    <location>
        <begin position="1550"/>
        <end position="1567"/>
    </location>
</feature>
<keyword evidence="3 5" id="KW-0175">Coiled coil</keyword>
<feature type="compositionally biased region" description="Polar residues" evidence="6">
    <location>
        <begin position="1294"/>
        <end position="1305"/>
    </location>
</feature>
<feature type="compositionally biased region" description="Low complexity" evidence="6">
    <location>
        <begin position="454"/>
        <end position="463"/>
    </location>
</feature>
<gene>
    <name evidence="8" type="ORF">P4O66_006908</name>
</gene>
<feature type="region of interest" description="Disordered" evidence="6">
    <location>
        <begin position="1434"/>
        <end position="1754"/>
    </location>
</feature>
<feature type="compositionally biased region" description="Basic and acidic residues" evidence="6">
    <location>
        <begin position="1309"/>
        <end position="1318"/>
    </location>
</feature>
<keyword evidence="9" id="KW-1185">Reference proteome</keyword>
<dbReference type="Pfam" id="PF25408">
    <property type="entry name" value="AAA_lid_NAV1"/>
    <property type="match status" value="1"/>
</dbReference>
<keyword evidence="4" id="KW-0539">Nucleus</keyword>
<dbReference type="SMART" id="SM00033">
    <property type="entry name" value="CH"/>
    <property type="match status" value="1"/>
</dbReference>
<dbReference type="PROSITE" id="PS50021">
    <property type="entry name" value="CH"/>
    <property type="match status" value="1"/>
</dbReference>
<evidence type="ECO:0000259" key="7">
    <source>
        <dbReference type="PROSITE" id="PS50021"/>
    </source>
</evidence>
<dbReference type="Pfam" id="PF00307">
    <property type="entry name" value="CH"/>
    <property type="match status" value="1"/>
</dbReference>
<evidence type="ECO:0000256" key="4">
    <source>
        <dbReference type="ARBA" id="ARBA00023242"/>
    </source>
</evidence>
<evidence type="ECO:0000313" key="9">
    <source>
        <dbReference type="Proteomes" id="UP001239994"/>
    </source>
</evidence>
<dbReference type="InterPro" id="IPR036872">
    <property type="entry name" value="CH_dom_sf"/>
</dbReference>
<dbReference type="GO" id="GO:0005634">
    <property type="term" value="C:nucleus"/>
    <property type="evidence" value="ECO:0007669"/>
    <property type="project" value="UniProtKB-SubCell"/>
</dbReference>
<dbReference type="Gene3D" id="3.40.50.300">
    <property type="entry name" value="P-loop containing nucleotide triphosphate hydrolases"/>
    <property type="match status" value="1"/>
</dbReference>
<dbReference type="PANTHER" id="PTHR12784:SF6">
    <property type="entry name" value="NEURON NAVIGATOR 2"/>
    <property type="match status" value="1"/>
</dbReference>
<reference evidence="8" key="1">
    <citation type="submission" date="2023-03" db="EMBL/GenBank/DDBJ databases">
        <title>Electrophorus voltai genome.</title>
        <authorList>
            <person name="Bian C."/>
        </authorList>
    </citation>
    <scope>NUCLEOTIDE SEQUENCE</scope>
    <source>
        <strain evidence="8">CB-2022</strain>
        <tissue evidence="8">Muscle</tissue>
    </source>
</reference>
<dbReference type="SMART" id="SM00382">
    <property type="entry name" value="AAA"/>
    <property type="match status" value="1"/>
</dbReference>
<feature type="compositionally biased region" description="Basic and acidic residues" evidence="6">
    <location>
        <begin position="1721"/>
        <end position="1730"/>
    </location>
</feature>
<feature type="compositionally biased region" description="Low complexity" evidence="6">
    <location>
        <begin position="1576"/>
        <end position="1585"/>
    </location>
</feature>
<dbReference type="SUPFAM" id="SSF47576">
    <property type="entry name" value="Calponin-homology domain, CH-domain"/>
    <property type="match status" value="1"/>
</dbReference>
<feature type="region of interest" description="Disordered" evidence="6">
    <location>
        <begin position="275"/>
        <end position="341"/>
    </location>
</feature>
<feature type="compositionally biased region" description="Low complexity" evidence="6">
    <location>
        <begin position="609"/>
        <end position="635"/>
    </location>
</feature>
<feature type="region of interest" description="Disordered" evidence="6">
    <location>
        <begin position="2008"/>
        <end position="2052"/>
    </location>
</feature>
<dbReference type="FunFam" id="1.10.418.10:FF:000018">
    <property type="entry name" value="Neuron navigator 2"/>
    <property type="match status" value="1"/>
</dbReference>
<evidence type="ECO:0000256" key="1">
    <source>
        <dbReference type="ARBA" id="ARBA00004123"/>
    </source>
</evidence>
<dbReference type="Gene3D" id="1.10.418.10">
    <property type="entry name" value="Calponin-like domain"/>
    <property type="match status" value="1"/>
</dbReference>
<feature type="compositionally biased region" description="Gly residues" evidence="6">
    <location>
        <begin position="1586"/>
        <end position="1604"/>
    </location>
</feature>
<dbReference type="InterPro" id="IPR027417">
    <property type="entry name" value="P-loop_NTPase"/>
</dbReference>
<feature type="compositionally biased region" description="Polar residues" evidence="6">
    <location>
        <begin position="1030"/>
        <end position="1040"/>
    </location>
</feature>
<feature type="compositionally biased region" description="Polar residues" evidence="6">
    <location>
        <begin position="1519"/>
        <end position="1536"/>
    </location>
</feature>
<dbReference type="Pfam" id="PF13401">
    <property type="entry name" value="AAA_22"/>
    <property type="match status" value="1"/>
</dbReference>
<feature type="compositionally biased region" description="Low complexity" evidence="6">
    <location>
        <begin position="1155"/>
        <end position="1195"/>
    </location>
</feature>
<dbReference type="GO" id="GO:0016887">
    <property type="term" value="F:ATP hydrolysis activity"/>
    <property type="evidence" value="ECO:0007669"/>
    <property type="project" value="InterPro"/>
</dbReference>
<feature type="compositionally biased region" description="Polar residues" evidence="6">
    <location>
        <begin position="1945"/>
        <end position="1956"/>
    </location>
</feature>
<feature type="compositionally biased region" description="Polar residues" evidence="6">
    <location>
        <begin position="298"/>
        <end position="309"/>
    </location>
</feature>
<feature type="compositionally biased region" description="Polar residues" evidence="6">
    <location>
        <begin position="489"/>
        <end position="498"/>
    </location>
</feature>
<organism evidence="8 9">
    <name type="scientific">Electrophorus voltai</name>
    <dbReference type="NCBI Taxonomy" id="2609070"/>
    <lineage>
        <taxon>Eukaryota</taxon>
        <taxon>Metazoa</taxon>
        <taxon>Chordata</taxon>
        <taxon>Craniata</taxon>
        <taxon>Vertebrata</taxon>
        <taxon>Euteleostomi</taxon>
        <taxon>Actinopterygii</taxon>
        <taxon>Neopterygii</taxon>
        <taxon>Teleostei</taxon>
        <taxon>Ostariophysi</taxon>
        <taxon>Gymnotiformes</taxon>
        <taxon>Gymnotoidei</taxon>
        <taxon>Gymnotidae</taxon>
        <taxon>Electrophorus</taxon>
    </lineage>
</organism>